<protein>
    <submittedName>
        <fullName evidence="2">Helix-turn-helix domain-containing protein</fullName>
    </submittedName>
</protein>
<accession>A0AA42BS92</accession>
<feature type="domain" description="PucR C-terminal helix-turn-helix" evidence="1">
    <location>
        <begin position="419"/>
        <end position="474"/>
    </location>
</feature>
<dbReference type="AlphaFoldDB" id="A0AA42BS92"/>
<dbReference type="Proteomes" id="UP001165587">
    <property type="component" value="Unassembled WGS sequence"/>
</dbReference>
<dbReference type="Pfam" id="PF13556">
    <property type="entry name" value="HTH_30"/>
    <property type="match status" value="1"/>
</dbReference>
<evidence type="ECO:0000259" key="1">
    <source>
        <dbReference type="Pfam" id="PF13556"/>
    </source>
</evidence>
<organism evidence="2 3">
    <name type="scientific">Herbiconiux oxytropis</name>
    <dbReference type="NCBI Taxonomy" id="2970915"/>
    <lineage>
        <taxon>Bacteria</taxon>
        <taxon>Bacillati</taxon>
        <taxon>Actinomycetota</taxon>
        <taxon>Actinomycetes</taxon>
        <taxon>Micrococcales</taxon>
        <taxon>Microbacteriaceae</taxon>
        <taxon>Herbiconiux</taxon>
    </lineage>
</organism>
<keyword evidence="3" id="KW-1185">Reference proteome</keyword>
<evidence type="ECO:0000313" key="2">
    <source>
        <dbReference type="EMBL" id="MCS5724582.1"/>
    </source>
</evidence>
<dbReference type="EMBL" id="JANLCK010000001">
    <property type="protein sequence ID" value="MCS5724582.1"/>
    <property type="molecule type" value="Genomic_DNA"/>
</dbReference>
<comment type="caution">
    <text evidence="2">The sequence shown here is derived from an EMBL/GenBank/DDBJ whole genome shotgun (WGS) entry which is preliminary data.</text>
</comment>
<dbReference type="InterPro" id="IPR051448">
    <property type="entry name" value="CdaR-like_regulators"/>
</dbReference>
<evidence type="ECO:0000313" key="3">
    <source>
        <dbReference type="Proteomes" id="UP001165587"/>
    </source>
</evidence>
<dbReference type="RefSeq" id="WP_259525006.1">
    <property type="nucleotide sequence ID" value="NZ_JANLCK010000001.1"/>
</dbReference>
<dbReference type="Gene3D" id="1.10.10.2840">
    <property type="entry name" value="PucR C-terminal helix-turn-helix domain"/>
    <property type="match status" value="1"/>
</dbReference>
<gene>
    <name evidence="2" type="ORF">N1028_01600</name>
</gene>
<dbReference type="InterPro" id="IPR042070">
    <property type="entry name" value="PucR_C-HTH_sf"/>
</dbReference>
<sequence>MRDLLVAHDSAGLTGHHIPSSAQSVRDIALITRVEQILEVGPDSIVLLAEELALGGWVVSVALRYAWERRAVALIVSEQSFSESVIELARRFGVALFTTSDGIDRTALTLARELGALEAGILSRLDALHSRMLRAASIPEVLSEISQELGDALVQLVVDGIVLVSHGTRPAEPVIVRLVLNLRDRGHRGQEGQHGPDLVAAVAPVQQAFADQALARASTTVRALLLQHELDDLVGAAPLLSFAALSGLREDGAFDDSRSEQPALRRLPSGTPVAAVVLRVADVDQRSARIAPVVTSRWREAFPRVPLARLQSGWFALVPLADPADELDDALQQLADSGLGDLGAAVGVAHDPHGTEQVTSLLRRAGLAARLAEPGGPVLDFRRFGLPLLRRLLPAEDALDLALTTYPALLADPHASEIIATVVSYLDCAGSVTAAAEHLGVHRNTVQLRMRHAATLGVTLNHPEQLLSTHLLLSALDLRALPVASSPTAEL</sequence>
<dbReference type="PANTHER" id="PTHR33744">
    <property type="entry name" value="CARBOHYDRATE DIACID REGULATOR"/>
    <property type="match status" value="1"/>
</dbReference>
<dbReference type="PANTHER" id="PTHR33744:SF1">
    <property type="entry name" value="DNA-BINDING TRANSCRIPTIONAL ACTIVATOR ADER"/>
    <property type="match status" value="1"/>
</dbReference>
<dbReference type="InterPro" id="IPR025736">
    <property type="entry name" value="PucR_C-HTH_dom"/>
</dbReference>
<proteinExistence type="predicted"/>
<reference evidence="2" key="1">
    <citation type="submission" date="2022-08" db="EMBL/GenBank/DDBJ databases">
        <authorList>
            <person name="Deng Y."/>
            <person name="Han X.-F."/>
            <person name="Zhang Y.-Q."/>
        </authorList>
    </citation>
    <scope>NUCLEOTIDE SEQUENCE</scope>
    <source>
        <strain evidence="2">CPCC 203407</strain>
    </source>
</reference>
<name>A0AA42BS92_9MICO</name>